<dbReference type="InterPro" id="IPR002711">
    <property type="entry name" value="HNH"/>
</dbReference>
<dbReference type="EMBL" id="ADLT01000004">
    <property type="protein sequence ID" value="EHO63927.1"/>
    <property type="molecule type" value="Genomic_DNA"/>
</dbReference>
<feature type="domain" description="HNH" evidence="1">
    <location>
        <begin position="25"/>
        <end position="63"/>
    </location>
</feature>
<proteinExistence type="predicted"/>
<dbReference type="PATRIC" id="fig|742743.3.peg.162"/>
<accession>H1CXR3</accession>
<sequence>MGMNNGYTRNPFVRKQSLAQSTHKPYMEGHHIIHFAVRQSFNHSLDVYANLICLCPICHRKIHLGLKEERKDMLKEIYEQREERFEKSGLALTENEFVELG</sequence>
<protein>
    <recommendedName>
        <fullName evidence="1">HNH domain-containing protein</fullName>
    </recommendedName>
</protein>
<dbReference type="GO" id="GO:0008270">
    <property type="term" value="F:zinc ion binding"/>
    <property type="evidence" value="ECO:0007669"/>
    <property type="project" value="InterPro"/>
</dbReference>
<dbReference type="GO" id="GO:0004519">
    <property type="term" value="F:endonuclease activity"/>
    <property type="evidence" value="ECO:0007669"/>
    <property type="project" value="InterPro"/>
</dbReference>
<evidence type="ECO:0000259" key="1">
    <source>
        <dbReference type="Pfam" id="PF01844"/>
    </source>
</evidence>
<dbReference type="RefSeq" id="WP_008858657.1">
    <property type="nucleotide sequence ID" value="NZ_JH591187.1"/>
</dbReference>
<evidence type="ECO:0000313" key="3">
    <source>
        <dbReference type="Proteomes" id="UP000003277"/>
    </source>
</evidence>
<gene>
    <name evidence="2" type="ORF">HMPREF9453_00151</name>
</gene>
<comment type="caution">
    <text evidence="2">The sequence shown here is derived from an EMBL/GenBank/DDBJ whole genome shotgun (WGS) entry which is preliminary data.</text>
</comment>
<dbReference type="OrthoDB" id="5678128at2"/>
<organism evidence="2 3">
    <name type="scientific">Dialister succinatiphilus YIT 11850</name>
    <dbReference type="NCBI Taxonomy" id="742743"/>
    <lineage>
        <taxon>Bacteria</taxon>
        <taxon>Bacillati</taxon>
        <taxon>Bacillota</taxon>
        <taxon>Negativicutes</taxon>
        <taxon>Veillonellales</taxon>
        <taxon>Veillonellaceae</taxon>
        <taxon>Dialister</taxon>
    </lineage>
</organism>
<dbReference type="GO" id="GO:0003676">
    <property type="term" value="F:nucleic acid binding"/>
    <property type="evidence" value="ECO:0007669"/>
    <property type="project" value="InterPro"/>
</dbReference>
<dbReference type="eggNOG" id="COG1403">
    <property type="taxonomic scope" value="Bacteria"/>
</dbReference>
<keyword evidence="3" id="KW-1185">Reference proteome</keyword>
<dbReference type="STRING" id="742743.HMPREF9453_00151"/>
<dbReference type="InterPro" id="IPR003615">
    <property type="entry name" value="HNH_nuc"/>
</dbReference>
<dbReference type="Proteomes" id="UP000003277">
    <property type="component" value="Unassembled WGS sequence"/>
</dbReference>
<dbReference type="Pfam" id="PF01844">
    <property type="entry name" value="HNH"/>
    <property type="match status" value="1"/>
</dbReference>
<dbReference type="AlphaFoldDB" id="H1CXR3"/>
<name>H1CXR3_9FIRM</name>
<dbReference type="HOGENOM" id="CLU_2286988_0_0_9"/>
<dbReference type="CDD" id="cd00085">
    <property type="entry name" value="HNHc"/>
    <property type="match status" value="1"/>
</dbReference>
<reference evidence="2 3" key="1">
    <citation type="submission" date="2011-11" db="EMBL/GenBank/DDBJ databases">
        <title>The Genome Sequence of Dialister succinatiphilus YIT 11850.</title>
        <authorList>
            <consortium name="The Broad Institute Genome Sequencing Platform"/>
            <person name="Earl A."/>
            <person name="Ward D."/>
            <person name="Feldgarden M."/>
            <person name="Gevers D."/>
            <person name="Morotomi M."/>
            <person name="Young S.K."/>
            <person name="Zeng Q."/>
            <person name="Gargeya S."/>
            <person name="Fitzgerald M."/>
            <person name="Haas B."/>
            <person name="Abouelleil A."/>
            <person name="Alvarado L."/>
            <person name="Arachchi H.M."/>
            <person name="Berlin A."/>
            <person name="Brown A."/>
            <person name="Chapman S.B."/>
            <person name="Dunbar C."/>
            <person name="Gearin G."/>
            <person name="Goldberg J."/>
            <person name="Griggs A."/>
            <person name="Gujja S."/>
            <person name="Heiman D."/>
            <person name="Howarth C."/>
            <person name="Lui A."/>
            <person name="MacDonald P.J.P."/>
            <person name="Montmayeur A."/>
            <person name="Murphy C."/>
            <person name="Neiman D."/>
            <person name="Pearson M."/>
            <person name="Priest M."/>
            <person name="Roberts A."/>
            <person name="Saif S."/>
            <person name="Shea T."/>
            <person name="Sisk P."/>
            <person name="Stolte C."/>
            <person name="Sykes S."/>
            <person name="Wortman J."/>
            <person name="Nusbaum C."/>
            <person name="Birren B."/>
        </authorList>
    </citation>
    <scope>NUCLEOTIDE SEQUENCE [LARGE SCALE GENOMIC DNA]</scope>
    <source>
        <strain evidence="2 3">YIT 11850</strain>
    </source>
</reference>
<evidence type="ECO:0000313" key="2">
    <source>
        <dbReference type="EMBL" id="EHO63927.1"/>
    </source>
</evidence>